<dbReference type="GO" id="GO:0010181">
    <property type="term" value="F:FMN binding"/>
    <property type="evidence" value="ECO:0007669"/>
    <property type="project" value="InterPro"/>
</dbReference>
<dbReference type="OrthoDB" id="434253at2759"/>
<dbReference type="UniPathway" id="UPA01068">
    <property type="reaction ID" value="UER00304"/>
</dbReference>
<feature type="domain" description="Pyridoxamine 5'-phosphate oxidase Alr4036 family FMN-binding" evidence="2">
    <location>
        <begin position="25"/>
        <end position="125"/>
    </location>
</feature>
<dbReference type="Gene3D" id="2.30.110.10">
    <property type="entry name" value="Electron Transport, Fmn-binding Protein, Chain A"/>
    <property type="match status" value="1"/>
</dbReference>
<evidence type="ECO:0000313" key="3">
    <source>
        <dbReference type="EMBL" id="KAG5176421.1"/>
    </source>
</evidence>
<feature type="region of interest" description="Disordered" evidence="1">
    <location>
        <begin position="1"/>
        <end position="22"/>
    </location>
</feature>
<name>A0A835YKP1_9STRA</name>
<dbReference type="EMBL" id="JAFCMP010000536">
    <property type="protein sequence ID" value="KAG5176421.1"/>
    <property type="molecule type" value="Genomic_DNA"/>
</dbReference>
<dbReference type="Pfam" id="PF12766">
    <property type="entry name" value="Pyridox_oxase_2"/>
    <property type="match status" value="1"/>
</dbReference>
<sequence>MSSAEARASGDGAERAATAPATKPLWVQELNRNLQKHKRDPTSKYMQLATATADGDVSCRWVVFRGFLEALSGEHEFEPHHMLKMITDLRSTKCTEIASNRRAEVCVYFRDTREQLRFKGVLKLIDKSETDAQWARARTVQWKQISDGARQAFFGPHPGLPIHGFEGADADDGGDGDAQRGDSAQHDGGTQDKAEGGVEKKQDLETPADDFCLLVLQPYRVDHLFLKGQPQRRFVHVRNTGFDASIRASDAAAAVEVPRQVDTVAPTEWIVEQVIA</sequence>
<protein>
    <recommendedName>
        <fullName evidence="2">Pyridoxamine 5'-phosphate oxidase Alr4036 family FMN-binding domain-containing protein</fullName>
    </recommendedName>
</protein>
<comment type="caution">
    <text evidence="3">The sequence shown here is derived from an EMBL/GenBank/DDBJ whole genome shotgun (WGS) entry which is preliminary data.</text>
</comment>
<accession>A0A835YKP1</accession>
<feature type="compositionally biased region" description="Basic and acidic residues" evidence="1">
    <location>
        <begin position="177"/>
        <end position="202"/>
    </location>
</feature>
<evidence type="ECO:0000259" key="2">
    <source>
        <dbReference type="Pfam" id="PF12766"/>
    </source>
</evidence>
<organism evidence="3 4">
    <name type="scientific">Tribonema minus</name>
    <dbReference type="NCBI Taxonomy" id="303371"/>
    <lineage>
        <taxon>Eukaryota</taxon>
        <taxon>Sar</taxon>
        <taxon>Stramenopiles</taxon>
        <taxon>Ochrophyta</taxon>
        <taxon>PX clade</taxon>
        <taxon>Xanthophyceae</taxon>
        <taxon>Tribonematales</taxon>
        <taxon>Tribonemataceae</taxon>
        <taxon>Tribonema</taxon>
    </lineage>
</organism>
<feature type="region of interest" description="Disordered" evidence="1">
    <location>
        <begin position="163"/>
        <end position="202"/>
    </location>
</feature>
<reference evidence="3" key="1">
    <citation type="submission" date="2021-02" db="EMBL/GenBank/DDBJ databases">
        <title>First Annotated Genome of the Yellow-green Alga Tribonema minus.</title>
        <authorList>
            <person name="Mahan K.M."/>
        </authorList>
    </citation>
    <scope>NUCLEOTIDE SEQUENCE</scope>
    <source>
        <strain evidence="3">UTEX B ZZ1240</strain>
    </source>
</reference>
<proteinExistence type="predicted"/>
<dbReference type="InterPro" id="IPR012349">
    <property type="entry name" value="Split_barrel_FMN-bd"/>
</dbReference>
<keyword evidence="4" id="KW-1185">Reference proteome</keyword>
<evidence type="ECO:0000256" key="1">
    <source>
        <dbReference type="SAM" id="MobiDB-lite"/>
    </source>
</evidence>
<dbReference type="PANTHER" id="PTHR28243:SF1">
    <property type="entry name" value="PYRIDOXAMINE 5'-PHOSPHATE OXIDASE ALR4036 FAMILY FMN-BINDING DOMAIN-CONTAINING PROTEIN"/>
    <property type="match status" value="1"/>
</dbReference>
<gene>
    <name evidence="3" type="ORF">JKP88DRAFT_334993</name>
</gene>
<dbReference type="Proteomes" id="UP000664859">
    <property type="component" value="Unassembled WGS sequence"/>
</dbReference>
<dbReference type="AlphaFoldDB" id="A0A835YKP1"/>
<dbReference type="InterPro" id="IPR024624">
    <property type="entry name" value="Pyridox_Oxase_Alr4036_FMN-bd"/>
</dbReference>
<evidence type="ECO:0000313" key="4">
    <source>
        <dbReference type="Proteomes" id="UP000664859"/>
    </source>
</evidence>
<dbReference type="PANTHER" id="PTHR28243">
    <property type="entry name" value="AGL049CP"/>
    <property type="match status" value="1"/>
</dbReference>
<dbReference type="SUPFAM" id="SSF50475">
    <property type="entry name" value="FMN-binding split barrel"/>
    <property type="match status" value="1"/>
</dbReference>